<evidence type="ECO:0000259" key="5">
    <source>
        <dbReference type="PROSITE" id="PS50011"/>
    </source>
</evidence>
<dbReference type="GO" id="GO:0005524">
    <property type="term" value="F:ATP binding"/>
    <property type="evidence" value="ECO:0007669"/>
    <property type="project" value="UniProtKB-KW"/>
</dbReference>
<dbReference type="InterPro" id="IPR001245">
    <property type="entry name" value="Ser-Thr/Tyr_kinase_cat_dom"/>
</dbReference>
<dbReference type="InterPro" id="IPR051681">
    <property type="entry name" value="Ser/Thr_Kinases-Pseudokinases"/>
</dbReference>
<dbReference type="OrthoDB" id="346907at2759"/>
<dbReference type="PANTHER" id="PTHR44329:SF288">
    <property type="entry name" value="MITOGEN-ACTIVATED PROTEIN KINASE KINASE KINASE 20"/>
    <property type="match status" value="1"/>
</dbReference>
<keyword evidence="4" id="KW-0067">ATP-binding</keyword>
<name>A0A165QN98_9AGAM</name>
<evidence type="ECO:0000313" key="6">
    <source>
        <dbReference type="EMBL" id="KZT22652.1"/>
    </source>
</evidence>
<evidence type="ECO:0000256" key="4">
    <source>
        <dbReference type="ARBA" id="ARBA00022840"/>
    </source>
</evidence>
<keyword evidence="7" id="KW-1185">Reference proteome</keyword>
<dbReference type="InParanoid" id="A0A165QN98"/>
<dbReference type="Pfam" id="PF07714">
    <property type="entry name" value="PK_Tyr_Ser-Thr"/>
    <property type="match status" value="1"/>
</dbReference>
<evidence type="ECO:0000256" key="2">
    <source>
        <dbReference type="ARBA" id="ARBA00022741"/>
    </source>
</evidence>
<dbReference type="STRING" id="1314782.A0A165QN98"/>
<dbReference type="PROSITE" id="PS50011">
    <property type="entry name" value="PROTEIN_KINASE_DOM"/>
    <property type="match status" value="1"/>
</dbReference>
<dbReference type="InterPro" id="IPR011009">
    <property type="entry name" value="Kinase-like_dom_sf"/>
</dbReference>
<keyword evidence="3 6" id="KW-0418">Kinase</keyword>
<proteinExistence type="predicted"/>
<dbReference type="Gene3D" id="1.10.510.10">
    <property type="entry name" value="Transferase(Phosphotransferase) domain 1"/>
    <property type="match status" value="1"/>
</dbReference>
<dbReference type="InterPro" id="IPR000719">
    <property type="entry name" value="Prot_kinase_dom"/>
</dbReference>
<dbReference type="SUPFAM" id="SSF56112">
    <property type="entry name" value="Protein kinase-like (PK-like)"/>
    <property type="match status" value="1"/>
</dbReference>
<dbReference type="EMBL" id="KV425593">
    <property type="protein sequence ID" value="KZT22652.1"/>
    <property type="molecule type" value="Genomic_DNA"/>
</dbReference>
<keyword evidence="1" id="KW-0808">Transferase</keyword>
<dbReference type="GO" id="GO:0004674">
    <property type="term" value="F:protein serine/threonine kinase activity"/>
    <property type="evidence" value="ECO:0007669"/>
    <property type="project" value="TreeGrafter"/>
</dbReference>
<gene>
    <name evidence="6" type="ORF">NEOLEDRAFT_635843</name>
</gene>
<keyword evidence="2" id="KW-0547">Nucleotide-binding</keyword>
<sequence length="542" mass="61300">MQLFAPEVTVTDGVGSLSHQPYSVMLRKLANEMIVDGDEEPLASQDLLTLVARIPPLAELVPGNKLGARQLSEWCCEFAFFVRQYPSGLSDAIAEATRIVRSIENDMENWTHKLPRAIAIIQRRDIESTLQQHHIKIHQVCRRWQVRTHSRIEDMDMGIVQMTLRRGLYDEDHVSTMEELSDGPSFDALVDELATEDSQGRFPEALQGLAEVMQEGLGVFSRGDAKRRSLEVNLYGLLQRARGLLPDLELRRGEVNRLDANAFNGTAKYDEYKGRYLSSEEVVIKFFRTYMPSTSGNVTSPDKHQRRFVREAGIWLATWQQDRGKYLVPFYGYCITDTRGPYMVSPYYPQTAENYVKQVIGIDHLGLLRDVAKGLEVLHGMDPQVIHGSVKGSNIFIGRDGTARLGNFGFSKLMEDVMGEPYTATGNAEAEVRWRPPERWQGQGILSVEGDIWEFGMTMLELLTHERPWKEYRHVGQVLSAISAGRRPVRPSDPEVVARGLTDNIWALMEACWKEERDERPKIAEVLRALPAPSGPGDVIMA</sequence>
<accession>A0A165QN98</accession>
<feature type="domain" description="Protein kinase" evidence="5">
    <location>
        <begin position="252"/>
        <end position="533"/>
    </location>
</feature>
<reference evidence="6 7" key="1">
    <citation type="journal article" date="2016" name="Mol. Biol. Evol.">
        <title>Comparative Genomics of Early-Diverging Mushroom-Forming Fungi Provides Insights into the Origins of Lignocellulose Decay Capabilities.</title>
        <authorList>
            <person name="Nagy L.G."/>
            <person name="Riley R."/>
            <person name="Tritt A."/>
            <person name="Adam C."/>
            <person name="Daum C."/>
            <person name="Floudas D."/>
            <person name="Sun H."/>
            <person name="Yadav J.S."/>
            <person name="Pangilinan J."/>
            <person name="Larsson K.H."/>
            <person name="Matsuura K."/>
            <person name="Barry K."/>
            <person name="Labutti K."/>
            <person name="Kuo R."/>
            <person name="Ohm R.A."/>
            <person name="Bhattacharya S.S."/>
            <person name="Shirouzu T."/>
            <person name="Yoshinaga Y."/>
            <person name="Martin F.M."/>
            <person name="Grigoriev I.V."/>
            <person name="Hibbett D.S."/>
        </authorList>
    </citation>
    <scope>NUCLEOTIDE SEQUENCE [LARGE SCALE GENOMIC DNA]</scope>
    <source>
        <strain evidence="6 7">HHB14362 ss-1</strain>
    </source>
</reference>
<evidence type="ECO:0000256" key="1">
    <source>
        <dbReference type="ARBA" id="ARBA00022679"/>
    </source>
</evidence>
<dbReference type="Proteomes" id="UP000076761">
    <property type="component" value="Unassembled WGS sequence"/>
</dbReference>
<dbReference type="AlphaFoldDB" id="A0A165QN98"/>
<dbReference type="PANTHER" id="PTHR44329">
    <property type="entry name" value="SERINE/THREONINE-PROTEIN KINASE TNNI3K-RELATED"/>
    <property type="match status" value="1"/>
</dbReference>
<protein>
    <submittedName>
        <fullName evidence="6">Kinase-like protein</fullName>
    </submittedName>
</protein>
<evidence type="ECO:0000256" key="3">
    <source>
        <dbReference type="ARBA" id="ARBA00022777"/>
    </source>
</evidence>
<organism evidence="6 7">
    <name type="scientific">Neolentinus lepideus HHB14362 ss-1</name>
    <dbReference type="NCBI Taxonomy" id="1314782"/>
    <lineage>
        <taxon>Eukaryota</taxon>
        <taxon>Fungi</taxon>
        <taxon>Dikarya</taxon>
        <taxon>Basidiomycota</taxon>
        <taxon>Agaricomycotina</taxon>
        <taxon>Agaricomycetes</taxon>
        <taxon>Gloeophyllales</taxon>
        <taxon>Gloeophyllaceae</taxon>
        <taxon>Neolentinus</taxon>
    </lineage>
</organism>
<evidence type="ECO:0000313" key="7">
    <source>
        <dbReference type="Proteomes" id="UP000076761"/>
    </source>
</evidence>